<dbReference type="PANTHER" id="PTHR21198">
    <property type="entry name" value="GLUTAMATE RACEMASE"/>
    <property type="match status" value="1"/>
</dbReference>
<dbReference type="InterPro" id="IPR001920">
    <property type="entry name" value="Asp/Glu_race"/>
</dbReference>
<dbReference type="RefSeq" id="WP_074583819.1">
    <property type="nucleotide sequence ID" value="NZ_FMWB01000004.1"/>
</dbReference>
<dbReference type="EMBL" id="FMWB01000004">
    <property type="protein sequence ID" value="SCZ32355.1"/>
    <property type="molecule type" value="Genomic_DNA"/>
</dbReference>
<evidence type="ECO:0000313" key="3">
    <source>
        <dbReference type="EMBL" id="SCZ32355.1"/>
    </source>
</evidence>
<organism evidence="3 4">
    <name type="scientific">Pseudomonas oryzihabitans</name>
    <dbReference type="NCBI Taxonomy" id="47885"/>
    <lineage>
        <taxon>Bacteria</taxon>
        <taxon>Pseudomonadati</taxon>
        <taxon>Pseudomonadota</taxon>
        <taxon>Gammaproteobacteria</taxon>
        <taxon>Pseudomonadales</taxon>
        <taxon>Pseudomonadaceae</taxon>
        <taxon>Pseudomonas</taxon>
    </lineage>
</organism>
<dbReference type="eggNOG" id="COG1794">
    <property type="taxonomic scope" value="Bacteria"/>
</dbReference>
<protein>
    <submittedName>
        <fullName evidence="3">Aspartate racemase</fullName>
    </submittedName>
</protein>
<dbReference type="InterPro" id="IPR004380">
    <property type="entry name" value="Asp_race"/>
</dbReference>
<dbReference type="Proteomes" id="UP000183046">
    <property type="component" value="Unassembled WGS sequence"/>
</dbReference>
<evidence type="ECO:0000256" key="1">
    <source>
        <dbReference type="ARBA" id="ARBA00007847"/>
    </source>
</evidence>
<dbReference type="SUPFAM" id="SSF53681">
    <property type="entry name" value="Aspartate/glutamate racemase"/>
    <property type="match status" value="2"/>
</dbReference>
<dbReference type="PANTHER" id="PTHR21198:SF7">
    <property type="entry name" value="ASPARTATE-GLUTAMATE RACEMASE FAMILY"/>
    <property type="match status" value="1"/>
</dbReference>
<dbReference type="STRING" id="237610.BJP27_20370"/>
<evidence type="ECO:0000256" key="2">
    <source>
        <dbReference type="ARBA" id="ARBA00023235"/>
    </source>
</evidence>
<dbReference type="Gene3D" id="3.40.50.1860">
    <property type="match status" value="2"/>
</dbReference>
<proteinExistence type="inferred from homology"/>
<keyword evidence="2" id="KW-0413">Isomerase</keyword>
<dbReference type="GO" id="GO:0047661">
    <property type="term" value="F:amino-acid racemase activity"/>
    <property type="evidence" value="ECO:0007669"/>
    <property type="project" value="InterPro"/>
</dbReference>
<comment type="caution">
    <text evidence="3">The sequence shown here is derived from an EMBL/GenBank/DDBJ whole genome shotgun (WGS) entry which is preliminary data.</text>
</comment>
<name>A0A1G5N4K3_9PSED</name>
<sequence>MRTLGLLGGMSWESSAHYYRILNEEVRRRLGGSHSAACLLLSVDFAEIAALQHAGDWATLGLRLQAHARQLAAGGAEALVLCTNTMHCLAAEIEAATALPLLHIADPTGAAIQAKGLRTVGLLGTAFTMEQAFYRERLTARFGLEVLVPEATARQTVHRIIYEELVRGEVRAESRAAYRAIIAELVARGAEGIVLGCTEIMLLVDQSDSAVPLFDTTRLHALAAVDWALDEPRD</sequence>
<comment type="similarity">
    <text evidence="1">Belongs to the aspartate/glutamate racemases family.</text>
</comment>
<dbReference type="OrthoDB" id="9803739at2"/>
<accession>A0A1G5N4K3</accession>
<evidence type="ECO:0000313" key="4">
    <source>
        <dbReference type="Proteomes" id="UP000183046"/>
    </source>
</evidence>
<gene>
    <name evidence="3" type="ORF">SAMN05216279_104164</name>
</gene>
<dbReference type="NCBIfam" id="TIGR00035">
    <property type="entry name" value="asp_race"/>
    <property type="match status" value="1"/>
</dbReference>
<reference evidence="4" key="1">
    <citation type="submission" date="2016-10" db="EMBL/GenBank/DDBJ databases">
        <authorList>
            <person name="de Groot N.N."/>
        </authorList>
    </citation>
    <scope>NUCLEOTIDE SEQUENCE [LARGE SCALE GENOMIC DNA]</scope>
    <source>
        <strain evidence="4">DSM 15758</strain>
    </source>
</reference>
<dbReference type="AlphaFoldDB" id="A0A1G5N4K3"/>
<dbReference type="Pfam" id="PF01177">
    <property type="entry name" value="Asp_Glu_race"/>
    <property type="match status" value="1"/>
</dbReference>
<dbReference type="InterPro" id="IPR015942">
    <property type="entry name" value="Asp/Glu/hydantoin_racemase"/>
</dbReference>